<keyword evidence="2" id="KW-0238">DNA-binding</keyword>
<dbReference type="Gene3D" id="1.10.260.40">
    <property type="entry name" value="lambda repressor-like DNA-binding domains"/>
    <property type="match status" value="1"/>
</dbReference>
<dbReference type="InterPro" id="IPR001387">
    <property type="entry name" value="Cro/C1-type_HTH"/>
</dbReference>
<dbReference type="CDD" id="cd00093">
    <property type="entry name" value="HTH_XRE"/>
    <property type="match status" value="1"/>
</dbReference>
<accession>A0AAN3D7Q5</accession>
<dbReference type="SUPFAM" id="SSF47413">
    <property type="entry name" value="lambda repressor-like DNA-binding domains"/>
    <property type="match status" value="1"/>
</dbReference>
<reference evidence="2 3" key="1">
    <citation type="submission" date="2007-03" db="EMBL/GenBank/DDBJ databases">
        <authorList>
            <person name="Fulton L."/>
            <person name="Clifton S."/>
            <person name="Fulton B."/>
            <person name="Xu J."/>
            <person name="Minx P."/>
            <person name="Pepin K.H."/>
            <person name="Johnson M."/>
            <person name="Thiruvilangam P."/>
            <person name="Bhonagiri V."/>
            <person name="Nash W.E."/>
            <person name="Mardis E.R."/>
            <person name="Wilson R.K."/>
        </authorList>
    </citation>
    <scope>NUCLEOTIDE SEQUENCE [LARGE SCALE GENOMIC DNA]</scope>
    <source>
        <strain evidence="3">ATCC 8483 / DSM 1896 / JCM 5824 / BCRC 10623 / CCUG 4943 / NCTC 11153</strain>
    </source>
</reference>
<protein>
    <submittedName>
        <fullName evidence="2">DNA-binding helix-turn-helix protein</fullName>
    </submittedName>
</protein>
<evidence type="ECO:0000259" key="1">
    <source>
        <dbReference type="PROSITE" id="PS50943"/>
    </source>
</evidence>
<evidence type="ECO:0000313" key="2">
    <source>
        <dbReference type="EMBL" id="EDO09723.1"/>
    </source>
</evidence>
<name>A0AAN3D7Q5_BACO1</name>
<gene>
    <name evidence="2" type="ORF">BACOVA_05587</name>
</gene>
<proteinExistence type="predicted"/>
<comment type="caution">
    <text evidence="2">The sequence shown here is derived from an EMBL/GenBank/DDBJ whole genome shotgun (WGS) entry which is preliminary data.</text>
</comment>
<sequence length="127" mass="14337">MLIFENMTKIENQNQYEWAVKRVEDLLPLVKDDTPLNDPNSIELELLSNLVADYSEEHFSLGEPSLVDVLKLRMYEMGLNQKSLSQLIGVSPSRLSDYISGKCEPTLKVAREISKKLNIDASIVLGV</sequence>
<feature type="domain" description="HTH cro/C1-type" evidence="1">
    <location>
        <begin position="70"/>
        <end position="124"/>
    </location>
</feature>
<dbReference type="Pfam" id="PF01381">
    <property type="entry name" value="HTH_3"/>
    <property type="match status" value="1"/>
</dbReference>
<organism evidence="2 3">
    <name type="scientific">Bacteroides ovatus (strain ATCC 8483 / DSM 1896 / JCM 5824 / BCRC 10623 / CCUG 4943 / NCTC 11153)</name>
    <dbReference type="NCBI Taxonomy" id="411476"/>
    <lineage>
        <taxon>Bacteria</taxon>
        <taxon>Pseudomonadati</taxon>
        <taxon>Bacteroidota</taxon>
        <taxon>Bacteroidia</taxon>
        <taxon>Bacteroidales</taxon>
        <taxon>Bacteroidaceae</taxon>
        <taxon>Bacteroides</taxon>
    </lineage>
</organism>
<dbReference type="GO" id="GO:0003677">
    <property type="term" value="F:DNA binding"/>
    <property type="evidence" value="ECO:0007669"/>
    <property type="project" value="UniProtKB-KW"/>
</dbReference>
<dbReference type="PROSITE" id="PS50943">
    <property type="entry name" value="HTH_CROC1"/>
    <property type="match status" value="1"/>
</dbReference>
<dbReference type="AlphaFoldDB" id="A0AAN3D7Q5"/>
<dbReference type="InterPro" id="IPR010982">
    <property type="entry name" value="Lambda_DNA-bd_dom_sf"/>
</dbReference>
<reference evidence="3" key="2">
    <citation type="submission" date="2007-04" db="EMBL/GenBank/DDBJ databases">
        <title>Draft genome sequence of Bacteroides ovatus (ATCC 8483).</title>
        <authorList>
            <person name="Sudarsanam P."/>
            <person name="Ley R."/>
            <person name="Guruge J."/>
            <person name="Turnbaugh P.J."/>
            <person name="Mahowald M."/>
            <person name="Liep D."/>
            <person name="Gordon J."/>
        </authorList>
    </citation>
    <scope>NUCLEOTIDE SEQUENCE [LARGE SCALE GENOMIC DNA]</scope>
    <source>
        <strain evidence="3">ATCC 8483 / DSM 1896 / JCM 5824 / BCRC 10623 / CCUG 4943 / NCTC 11153</strain>
    </source>
</reference>
<dbReference type="EMBL" id="AAXF02000054">
    <property type="protein sequence ID" value="EDO09723.1"/>
    <property type="molecule type" value="Genomic_DNA"/>
</dbReference>
<evidence type="ECO:0000313" key="3">
    <source>
        <dbReference type="Proteomes" id="UP000005475"/>
    </source>
</evidence>
<dbReference type="Proteomes" id="UP000005475">
    <property type="component" value="Unassembled WGS sequence"/>
</dbReference>
<dbReference type="SMART" id="SM00530">
    <property type="entry name" value="HTH_XRE"/>
    <property type="match status" value="1"/>
</dbReference>